<dbReference type="GeneID" id="20319215"/>
<gene>
    <name evidence="2" type="ORF">T265_05033</name>
</gene>
<dbReference type="RefSeq" id="XP_009168197.1">
    <property type="nucleotide sequence ID" value="XM_009169933.1"/>
</dbReference>
<evidence type="ECO:0000313" key="3">
    <source>
        <dbReference type="Proteomes" id="UP000054324"/>
    </source>
</evidence>
<dbReference type="CTD" id="20319215"/>
<dbReference type="InterPro" id="IPR014756">
    <property type="entry name" value="Ig_E-set"/>
</dbReference>
<dbReference type="Pfam" id="PF02221">
    <property type="entry name" value="E1_DerP2_DerF2"/>
    <property type="match status" value="1"/>
</dbReference>
<protein>
    <recommendedName>
        <fullName evidence="1">MD-2-related lipid-recognition domain-containing protein</fullName>
    </recommendedName>
</protein>
<dbReference type="KEGG" id="ovi:T265_05033"/>
<dbReference type="AlphaFoldDB" id="A0A074ZLV5"/>
<sequence length="201" mass="22139">MTLRFAGAKCIPINAATWASSSTITCNFSSSSKHLAPAINMTSVQKNSFYHYPDDQITNLQEQPFGKQPNVVKGFTIEECRNEPCTLKTGQTLTGSMVFEPTHEFPAIVPWVRVTGTLGLNYWIKFPSPYVDGCKFTTPPCPIKSGSFYTIDIQTKVPKRKPEKNHAAQRIAHPSPMTLNVTSVACCPKTEVLQANDGKAL</sequence>
<accession>A0A074ZLV5</accession>
<name>A0A074ZLV5_OPIVI</name>
<proteinExistence type="predicted"/>
<dbReference type="SUPFAM" id="SSF81296">
    <property type="entry name" value="E set domains"/>
    <property type="match status" value="1"/>
</dbReference>
<evidence type="ECO:0000313" key="2">
    <source>
        <dbReference type="EMBL" id="KER28051.1"/>
    </source>
</evidence>
<dbReference type="OrthoDB" id="10367652at2759"/>
<keyword evidence="3" id="KW-1185">Reference proteome</keyword>
<reference evidence="2 3" key="1">
    <citation type="submission" date="2013-11" db="EMBL/GenBank/DDBJ databases">
        <title>Opisthorchis viverrini - life in the bile duct.</title>
        <authorList>
            <person name="Young N.D."/>
            <person name="Nagarajan N."/>
            <person name="Lin S.J."/>
            <person name="Korhonen P.K."/>
            <person name="Jex A.R."/>
            <person name="Hall R.S."/>
            <person name="Safavi-Hemami H."/>
            <person name="Kaewkong W."/>
            <person name="Bertrand D."/>
            <person name="Gao S."/>
            <person name="Seet Q."/>
            <person name="Wongkham S."/>
            <person name="Teh B.T."/>
            <person name="Wongkham C."/>
            <person name="Intapan P.M."/>
            <person name="Maleewong W."/>
            <person name="Yang X."/>
            <person name="Hu M."/>
            <person name="Wang Z."/>
            <person name="Hofmann A."/>
            <person name="Sternberg P.W."/>
            <person name="Tan P."/>
            <person name="Wang J."/>
            <person name="Gasser R.B."/>
        </authorList>
    </citation>
    <scope>NUCLEOTIDE SEQUENCE [LARGE SCALE GENOMIC DNA]</scope>
</reference>
<dbReference type="Gene3D" id="2.60.40.770">
    <property type="match status" value="1"/>
</dbReference>
<organism evidence="2 3">
    <name type="scientific">Opisthorchis viverrini</name>
    <name type="common">Southeast Asian liver fluke</name>
    <dbReference type="NCBI Taxonomy" id="6198"/>
    <lineage>
        <taxon>Eukaryota</taxon>
        <taxon>Metazoa</taxon>
        <taxon>Spiralia</taxon>
        <taxon>Lophotrochozoa</taxon>
        <taxon>Platyhelminthes</taxon>
        <taxon>Trematoda</taxon>
        <taxon>Digenea</taxon>
        <taxon>Opisthorchiida</taxon>
        <taxon>Opisthorchiata</taxon>
        <taxon>Opisthorchiidae</taxon>
        <taxon>Opisthorchis</taxon>
    </lineage>
</organism>
<dbReference type="EMBL" id="KL596708">
    <property type="protein sequence ID" value="KER28051.1"/>
    <property type="molecule type" value="Genomic_DNA"/>
</dbReference>
<evidence type="ECO:0000259" key="1">
    <source>
        <dbReference type="Pfam" id="PF02221"/>
    </source>
</evidence>
<feature type="domain" description="MD-2-related lipid-recognition" evidence="1">
    <location>
        <begin position="72"/>
        <end position="164"/>
    </location>
</feature>
<dbReference type="InterPro" id="IPR003172">
    <property type="entry name" value="ML_dom"/>
</dbReference>
<dbReference type="Proteomes" id="UP000054324">
    <property type="component" value="Unassembled WGS sequence"/>
</dbReference>